<comment type="caution">
    <text evidence="1">The sequence shown here is derived from an EMBL/GenBank/DDBJ whole genome shotgun (WGS) entry which is preliminary data.</text>
</comment>
<proteinExistence type="predicted"/>
<keyword evidence="2" id="KW-1185">Reference proteome</keyword>
<evidence type="ECO:0000313" key="1">
    <source>
        <dbReference type="EMBL" id="KAJ9127496.1"/>
    </source>
</evidence>
<accession>A0ACC2XWT6</accession>
<gene>
    <name evidence="1" type="ORF">QFC24_000905</name>
</gene>
<dbReference type="Proteomes" id="UP001234202">
    <property type="component" value="Unassembled WGS sequence"/>
</dbReference>
<sequence length="546" mass="61328">MSSSHAAEDRKLSVFANFPSPYTHSLILSALTSVLPSLSLSFEPPDESNVPNLQWADYDLLCLDTIQSNPSTQLISSYVYRKTLIRKHMLHAAIQEYLAKQRHRGTLDNVLETAIPRGWTIDIQFADELDELMVDELYDLRENLQENESMEEPSDRKWFVLKPGMSDKGQGIRMFSTEDELTAIFESFEPETDDEEEDEEDENEENESEQAEKNITGAQDEEAIRKMKALALKDFPDDESYHAPEEGASNADDEQLETGVQTSQLRHFEYVPRPLLVDPLETSKASSGESLSGHKFHLRAYVMMTGTYQLYLSKTMLALFSDEAFSLPSGELDIDGSDLRAHLTNTCLQVRSFRFLKSTILLTLGYHRVRQDANESGPPEHLVKLFWELEGQSILSSGKETPGSVGKIDKPWLQTVFNGVGDVVAETVKAAAECGSFGLQLMPNAFEIFGVDLLLSFDAVDAKAPPVITLLEFNASPDFTQSGNRLRDELGEAFKGVIKLVVAPFFDIKRFADEGEETRETSSSLQIGEEKHGWRKIGEQETRGTW</sequence>
<evidence type="ECO:0000313" key="2">
    <source>
        <dbReference type="Proteomes" id="UP001234202"/>
    </source>
</evidence>
<organism evidence="1 2">
    <name type="scientific">Naganishia onofrii</name>
    <dbReference type="NCBI Taxonomy" id="1851511"/>
    <lineage>
        <taxon>Eukaryota</taxon>
        <taxon>Fungi</taxon>
        <taxon>Dikarya</taxon>
        <taxon>Basidiomycota</taxon>
        <taxon>Agaricomycotina</taxon>
        <taxon>Tremellomycetes</taxon>
        <taxon>Filobasidiales</taxon>
        <taxon>Filobasidiaceae</taxon>
        <taxon>Naganishia</taxon>
    </lineage>
</organism>
<reference evidence="1" key="1">
    <citation type="submission" date="2023-04" db="EMBL/GenBank/DDBJ databases">
        <title>Draft Genome sequencing of Naganishia species isolated from polar environments using Oxford Nanopore Technology.</title>
        <authorList>
            <person name="Leo P."/>
            <person name="Venkateswaran K."/>
        </authorList>
    </citation>
    <scope>NUCLEOTIDE SEQUENCE</scope>
    <source>
        <strain evidence="1">DBVPG 5303</strain>
    </source>
</reference>
<dbReference type="EMBL" id="JASBWV010000002">
    <property type="protein sequence ID" value="KAJ9127496.1"/>
    <property type="molecule type" value="Genomic_DNA"/>
</dbReference>
<name>A0ACC2XWT6_9TREE</name>
<protein>
    <submittedName>
        <fullName evidence="1">Uncharacterized protein</fullName>
    </submittedName>
</protein>